<sequence length="358" mass="39800">MKTLILSALAIASVSNAIAQDSTQTGAAAATSPFAVSAYVESYYLQDFAKNDSHTMPGFIYNHNRTGEVNINLAFLKGSFTGDRVRANLALAAGTYMNANYAAEPGVLKNVFEANAGVKISKNHNLWLDAGIMPSHIGFESAIGKDNWALTRSLVAENTPYFETGLKLGFTSQDSKWYLAAVYLNGWQRIQRVDGNTMPAFGTQVTYKPNAAVTLNYSTFIGSDKPDSTRQMRYYHNIYGVFQLSEKWGLTTGFDIGSEQKSKRSSTYNTVYVPVMILRFSPSSRIHIAARGEYYHDRKGVIISTDHEEGFRTLGTSLNIDYQITPQVMWRIEVRHLDRQDVSKSSTYMTTALTFALN</sequence>
<dbReference type="eggNOG" id="ENOG502Z88H">
    <property type="taxonomic scope" value="Bacteria"/>
</dbReference>
<dbReference type="KEGG" id="dfe:Dfer_0380"/>
<dbReference type="InterPro" id="IPR011486">
    <property type="entry name" value="BBP2"/>
</dbReference>
<name>C6VYH0_DYAFD</name>
<dbReference type="EMBL" id="CP001619">
    <property type="protein sequence ID" value="ACT91649.1"/>
    <property type="molecule type" value="Genomic_DNA"/>
</dbReference>
<feature type="signal peptide" evidence="1">
    <location>
        <begin position="1"/>
        <end position="19"/>
    </location>
</feature>
<evidence type="ECO:0000256" key="1">
    <source>
        <dbReference type="SAM" id="SignalP"/>
    </source>
</evidence>
<reference evidence="2 3" key="1">
    <citation type="journal article" date="2009" name="Stand. Genomic Sci.">
        <title>Complete genome sequence of Dyadobacter fermentans type strain (NS114).</title>
        <authorList>
            <person name="Lang E."/>
            <person name="Lapidus A."/>
            <person name="Chertkov O."/>
            <person name="Brettin T."/>
            <person name="Detter J.C."/>
            <person name="Han C."/>
            <person name="Copeland A."/>
            <person name="Glavina Del Rio T."/>
            <person name="Nolan M."/>
            <person name="Chen F."/>
            <person name="Lucas S."/>
            <person name="Tice H."/>
            <person name="Cheng J.F."/>
            <person name="Land M."/>
            <person name="Hauser L."/>
            <person name="Chang Y.J."/>
            <person name="Jeffries C.D."/>
            <person name="Kopitz M."/>
            <person name="Bruce D."/>
            <person name="Goodwin L."/>
            <person name="Pitluck S."/>
            <person name="Ovchinnikova G."/>
            <person name="Pati A."/>
            <person name="Ivanova N."/>
            <person name="Mavrommatis K."/>
            <person name="Chen A."/>
            <person name="Palaniappan K."/>
            <person name="Chain P."/>
            <person name="Bristow J."/>
            <person name="Eisen J.A."/>
            <person name="Markowitz V."/>
            <person name="Hugenholtz P."/>
            <person name="Goker M."/>
            <person name="Rohde M."/>
            <person name="Kyrpides N.C."/>
            <person name="Klenk H.P."/>
        </authorList>
    </citation>
    <scope>NUCLEOTIDE SEQUENCE [LARGE SCALE GENOMIC DNA]</scope>
    <source>
        <strain evidence="3">ATCC 700827 / DSM 18053 / CIP 107007 / KCTC 52180 / NS114</strain>
    </source>
</reference>
<evidence type="ECO:0000313" key="2">
    <source>
        <dbReference type="EMBL" id="ACT91649.1"/>
    </source>
</evidence>
<keyword evidence="1" id="KW-0732">Signal</keyword>
<evidence type="ECO:0000313" key="3">
    <source>
        <dbReference type="Proteomes" id="UP000002011"/>
    </source>
</evidence>
<keyword evidence="3" id="KW-1185">Reference proteome</keyword>
<gene>
    <name evidence="2" type="ordered locus">Dfer_0380</name>
</gene>
<proteinExistence type="predicted"/>
<dbReference type="Proteomes" id="UP000002011">
    <property type="component" value="Chromosome"/>
</dbReference>
<evidence type="ECO:0008006" key="4">
    <source>
        <dbReference type="Google" id="ProtNLM"/>
    </source>
</evidence>
<dbReference type="AlphaFoldDB" id="C6VYH0"/>
<accession>C6VYH0</accession>
<dbReference type="Pfam" id="PF07642">
    <property type="entry name" value="BBP2"/>
    <property type="match status" value="1"/>
</dbReference>
<dbReference type="RefSeq" id="WP_012779997.1">
    <property type="nucleotide sequence ID" value="NC_013037.1"/>
</dbReference>
<organism evidence="2 3">
    <name type="scientific">Dyadobacter fermentans (strain ATCC 700827 / DSM 18053 / CIP 107007 / KCTC 52180 / NS114)</name>
    <dbReference type="NCBI Taxonomy" id="471854"/>
    <lineage>
        <taxon>Bacteria</taxon>
        <taxon>Pseudomonadati</taxon>
        <taxon>Bacteroidota</taxon>
        <taxon>Cytophagia</taxon>
        <taxon>Cytophagales</taxon>
        <taxon>Spirosomataceae</taxon>
        <taxon>Dyadobacter</taxon>
    </lineage>
</organism>
<dbReference type="HOGENOM" id="CLU_043652_0_0_10"/>
<dbReference type="OrthoDB" id="103154at2"/>
<feature type="chain" id="PRO_5002970819" description="Outer membrane protein" evidence="1">
    <location>
        <begin position="20"/>
        <end position="358"/>
    </location>
</feature>
<dbReference type="STRING" id="471854.Dfer_0380"/>
<protein>
    <recommendedName>
        <fullName evidence="4">Outer membrane protein</fullName>
    </recommendedName>
</protein>